<name>I4CUH0_STUST</name>
<dbReference type="HOGENOM" id="CLU_2882581_0_0_6"/>
<organism evidence="1 2">
    <name type="scientific">Stutzerimonas stutzeri CCUG 29243</name>
    <dbReference type="NCBI Taxonomy" id="1196835"/>
    <lineage>
        <taxon>Bacteria</taxon>
        <taxon>Pseudomonadati</taxon>
        <taxon>Pseudomonadota</taxon>
        <taxon>Gammaproteobacteria</taxon>
        <taxon>Pseudomonadales</taxon>
        <taxon>Pseudomonadaceae</taxon>
        <taxon>Stutzerimonas</taxon>
    </lineage>
</organism>
<protein>
    <submittedName>
        <fullName evidence="1">Uncharacterized protein</fullName>
    </submittedName>
</protein>
<accession>I4CUH0</accession>
<evidence type="ECO:0000313" key="2">
    <source>
        <dbReference type="Proteomes" id="UP000006063"/>
    </source>
</evidence>
<proteinExistence type="predicted"/>
<dbReference type="AlphaFoldDB" id="I4CUH0"/>
<dbReference type="KEGG" id="psc:A458_12460"/>
<dbReference type="Proteomes" id="UP000006063">
    <property type="component" value="Chromosome"/>
</dbReference>
<dbReference type="EMBL" id="CP003677">
    <property type="protein sequence ID" value="AFM33727.1"/>
    <property type="molecule type" value="Genomic_DNA"/>
</dbReference>
<gene>
    <name evidence="1" type="ORF">A458_12460</name>
</gene>
<reference evidence="1 2" key="1">
    <citation type="journal article" date="2012" name="J. Bacteriol.">
        <title>Complete Genome Sequence of the Naphthalene-Degrading Bacterium Pseudomonas stutzeri AN10 (CCUG 29243).</title>
        <authorList>
            <person name="Brunet-Galmes I."/>
            <person name="Busquets A."/>
            <person name="Pena A."/>
            <person name="Gomila M."/>
            <person name="Nogales B."/>
            <person name="Garcia-Valdes E."/>
            <person name="Lalucat J."/>
            <person name="Bennasar A."/>
            <person name="Bosch R."/>
        </authorList>
    </citation>
    <scope>NUCLEOTIDE SEQUENCE [LARGE SCALE GENOMIC DNA]</scope>
    <source>
        <strain evidence="1 2">CCUG 29243</strain>
    </source>
</reference>
<sequence>MYHLVAAIYRMSGVRMQTQQRNIGWRVRLKHKICVESTAKHLFREIDTFRKHAELMANRSHPV</sequence>
<evidence type="ECO:0000313" key="1">
    <source>
        <dbReference type="EMBL" id="AFM33727.1"/>
    </source>
</evidence>